<dbReference type="AlphaFoldDB" id="A0A7R9PZQ3"/>
<keyword evidence="1" id="KW-1133">Transmembrane helix</keyword>
<accession>A0A7R9PZQ3</accession>
<evidence type="ECO:0000313" key="3">
    <source>
        <dbReference type="Proteomes" id="UP000759131"/>
    </source>
</evidence>
<feature type="transmembrane region" description="Helical" evidence="1">
    <location>
        <begin position="12"/>
        <end position="29"/>
    </location>
</feature>
<gene>
    <name evidence="2" type="ORF">OSB1V03_LOCUS6688</name>
</gene>
<proteinExistence type="predicted"/>
<dbReference type="Proteomes" id="UP000759131">
    <property type="component" value="Unassembled WGS sequence"/>
</dbReference>
<keyword evidence="3" id="KW-1185">Reference proteome</keyword>
<reference evidence="2" key="1">
    <citation type="submission" date="2020-11" db="EMBL/GenBank/DDBJ databases">
        <authorList>
            <person name="Tran Van P."/>
        </authorList>
    </citation>
    <scope>NUCLEOTIDE SEQUENCE</scope>
</reference>
<name>A0A7R9PZQ3_9ACAR</name>
<feature type="transmembrane region" description="Helical" evidence="1">
    <location>
        <begin position="49"/>
        <end position="67"/>
    </location>
</feature>
<dbReference type="EMBL" id="CAJPIZ010003696">
    <property type="protein sequence ID" value="CAG2106685.1"/>
    <property type="molecule type" value="Genomic_DNA"/>
</dbReference>
<organism evidence="2">
    <name type="scientific">Medioppia subpectinata</name>
    <dbReference type="NCBI Taxonomy" id="1979941"/>
    <lineage>
        <taxon>Eukaryota</taxon>
        <taxon>Metazoa</taxon>
        <taxon>Ecdysozoa</taxon>
        <taxon>Arthropoda</taxon>
        <taxon>Chelicerata</taxon>
        <taxon>Arachnida</taxon>
        <taxon>Acari</taxon>
        <taxon>Acariformes</taxon>
        <taxon>Sarcoptiformes</taxon>
        <taxon>Oribatida</taxon>
        <taxon>Brachypylina</taxon>
        <taxon>Oppioidea</taxon>
        <taxon>Oppiidae</taxon>
        <taxon>Medioppia</taxon>
    </lineage>
</organism>
<evidence type="ECO:0000313" key="2">
    <source>
        <dbReference type="EMBL" id="CAD7626255.1"/>
    </source>
</evidence>
<keyword evidence="1" id="KW-0812">Transmembrane</keyword>
<evidence type="ECO:0000256" key="1">
    <source>
        <dbReference type="SAM" id="Phobius"/>
    </source>
</evidence>
<protein>
    <submittedName>
        <fullName evidence="2">Uncharacterized protein</fullName>
    </submittedName>
</protein>
<keyword evidence="1" id="KW-0472">Membrane</keyword>
<dbReference type="EMBL" id="OC858271">
    <property type="protein sequence ID" value="CAD7626255.1"/>
    <property type="molecule type" value="Genomic_DNA"/>
</dbReference>
<sequence>MNPYYAVQSRPVVRPLSSGGLSVALAVLARLAPTDMSAIATAKTTDFEVVIVILLVSVANAMVKYHITTTWMQI</sequence>